<dbReference type="RefSeq" id="XP_025055728.1">
    <property type="nucleotide sequence ID" value="XM_025199943.1"/>
</dbReference>
<dbReference type="InterPro" id="IPR024581">
    <property type="entry name" value="TBD"/>
</dbReference>
<dbReference type="GeneID" id="102374389"/>
<evidence type="ECO:0000256" key="4">
    <source>
        <dbReference type="ARBA" id="ARBA00022833"/>
    </source>
</evidence>
<dbReference type="PROSITE" id="PS51905">
    <property type="entry name" value="ZF_UBZ1"/>
    <property type="match status" value="1"/>
</dbReference>
<sequence length="485" mass="55251">MDKNIGEQLNKAYEAFRQACMDRDYAVKEMQQKTESYVQQIREQQEQIELQKGIIGKLKSQLATNRGNAHGYVLPEDPETKRNEISLNLTFDQLYEKLNLAMQREKFLKEQLENESIRMKQIEEESNQKEKKLVSIIAVKEEKIRILSNRLIELNEVQNCMQMPVYKMEVKGKKVASDRLELSPGIPGISAVPEREALETVFQEVQEECHRICTLARKQTDQLSKFNMKREPVTDIQFSLPIQCTDRSDQQAEELFKPWVKKDINRGASCITSITPRGVGQDEEDNSVESLSIFNVKFPPTDNDSAFLQSTQDKPTMPCTVIAENVLQDHDFNMEHRDHAMNSSKLNSNSSEAHGFDPITSALQNLTTTEKSSSPNPTNMLIENSQDKTLCLTTGDTDPKFVHEHTNQDVCEVKFPSSEATGTTVRGPHQPIWKPQDNDLLMQAYTESELNQSGICAFCQEVFPPSLTSKGDFLRHLNSHFNAQS</sequence>
<dbReference type="PANTHER" id="PTHR15249">
    <property type="entry name" value="TRAF FAMILY MEMBER-ASSOCIATED NF-KAPPA-B ACTIVATOR"/>
    <property type="match status" value="1"/>
</dbReference>
<evidence type="ECO:0000313" key="16">
    <source>
        <dbReference type="RefSeq" id="XP_025055731.1"/>
    </source>
</evidence>
<evidence type="ECO:0000256" key="6">
    <source>
        <dbReference type="PROSITE-ProRule" id="PRU01253"/>
    </source>
</evidence>
<evidence type="ECO:0000256" key="7">
    <source>
        <dbReference type="SAM" id="Coils"/>
    </source>
</evidence>
<protein>
    <submittedName>
        <fullName evidence="10 11">TRAF family member-associated NF-kappa-B activator isoform X1</fullName>
    </submittedName>
</protein>
<evidence type="ECO:0000256" key="1">
    <source>
        <dbReference type="ARBA" id="ARBA00022553"/>
    </source>
</evidence>
<dbReference type="RefSeq" id="XP_025055729.1">
    <property type="nucleotide sequence ID" value="XM_025199944.1"/>
</dbReference>
<dbReference type="RefSeq" id="XP_025055732.1">
    <property type="nucleotide sequence ID" value="XM_025199947.1"/>
</dbReference>
<evidence type="ECO:0000313" key="15">
    <source>
        <dbReference type="RefSeq" id="XP_025055730.1"/>
    </source>
</evidence>
<dbReference type="KEGG" id="asn:102374389"/>
<keyword evidence="5 7" id="KW-0175">Coiled coil</keyword>
<dbReference type="GO" id="GO:0008270">
    <property type="term" value="F:zinc ion binding"/>
    <property type="evidence" value="ECO:0007669"/>
    <property type="project" value="UniProtKB-KW"/>
</dbReference>
<dbReference type="AlphaFoldDB" id="A0A1U7RLR4"/>
<proteinExistence type="predicted"/>
<evidence type="ECO:0000313" key="17">
    <source>
        <dbReference type="RefSeq" id="XP_025055732.1"/>
    </source>
</evidence>
<dbReference type="GO" id="GO:0043124">
    <property type="term" value="P:negative regulation of canonical NF-kappaB signal transduction"/>
    <property type="evidence" value="ECO:0007669"/>
    <property type="project" value="InterPro"/>
</dbReference>
<dbReference type="STRING" id="38654.A0A1U7RLR4"/>
<evidence type="ECO:0000313" key="9">
    <source>
        <dbReference type="Proteomes" id="UP000189705"/>
    </source>
</evidence>
<keyword evidence="9" id="KW-1185">Reference proteome</keyword>
<evidence type="ECO:0000256" key="2">
    <source>
        <dbReference type="ARBA" id="ARBA00022723"/>
    </source>
</evidence>
<dbReference type="RefSeq" id="XP_006020402.1">
    <property type="nucleotide sequence ID" value="XM_006020340.3"/>
</dbReference>
<accession>A0A1U7RLR4</accession>
<dbReference type="eggNOG" id="ENOG502QRM3">
    <property type="taxonomic scope" value="Eukaryota"/>
</dbReference>
<evidence type="ECO:0000313" key="10">
    <source>
        <dbReference type="RefSeq" id="XP_006020397.1"/>
    </source>
</evidence>
<dbReference type="RefSeq" id="XP_006020397.1">
    <property type="nucleotide sequence ID" value="XM_006020335.3"/>
</dbReference>
<evidence type="ECO:0000313" key="14">
    <source>
        <dbReference type="RefSeq" id="XP_025055729.1"/>
    </source>
</evidence>
<reference evidence="10 11" key="1">
    <citation type="submission" date="2025-04" db="UniProtKB">
        <authorList>
            <consortium name="RefSeq"/>
        </authorList>
    </citation>
    <scope>IDENTIFICATION</scope>
</reference>
<evidence type="ECO:0000259" key="8">
    <source>
        <dbReference type="PROSITE" id="PS51905"/>
    </source>
</evidence>
<dbReference type="InterPro" id="IPR039669">
    <property type="entry name" value="TANK"/>
</dbReference>
<organism evidence="9 13">
    <name type="scientific">Alligator sinensis</name>
    <name type="common">Chinese alligator</name>
    <dbReference type="NCBI Taxonomy" id="38654"/>
    <lineage>
        <taxon>Eukaryota</taxon>
        <taxon>Metazoa</taxon>
        <taxon>Chordata</taxon>
        <taxon>Craniata</taxon>
        <taxon>Vertebrata</taxon>
        <taxon>Euteleostomi</taxon>
        <taxon>Archelosauria</taxon>
        <taxon>Archosauria</taxon>
        <taxon>Crocodylia</taxon>
        <taxon>Alligatoridae</taxon>
        <taxon>Alligatorinae</taxon>
        <taxon>Alligator</taxon>
    </lineage>
</organism>
<dbReference type="RefSeq" id="XP_025055731.1">
    <property type="nucleotide sequence ID" value="XM_025199946.1"/>
</dbReference>
<name>A0A1U7RLR4_ALLSI</name>
<dbReference type="CTD" id="10010"/>
<keyword evidence="4" id="KW-0862">Zinc</keyword>
<feature type="coiled-coil region" evidence="7">
    <location>
        <begin position="95"/>
        <end position="157"/>
    </location>
</feature>
<dbReference type="RefSeq" id="XP_025055730.1">
    <property type="nucleotide sequence ID" value="XM_025199945.1"/>
</dbReference>
<keyword evidence="2" id="KW-0479">Metal-binding</keyword>
<dbReference type="PANTHER" id="PTHR15249:SF0">
    <property type="entry name" value="TRAF FAMILY MEMBER-ASSOCIATED NF-KAPPA-B ACTIVATOR"/>
    <property type="match status" value="1"/>
</dbReference>
<evidence type="ECO:0000313" key="11">
    <source>
        <dbReference type="RefSeq" id="XP_006020400.1"/>
    </source>
</evidence>
<feature type="domain" description="UBZ1-type" evidence="8">
    <location>
        <begin position="453"/>
        <end position="480"/>
    </location>
</feature>
<dbReference type="RefSeq" id="XP_006020400.1">
    <property type="nucleotide sequence ID" value="XM_006020338.3"/>
</dbReference>
<dbReference type="Pfam" id="PF12845">
    <property type="entry name" value="TBD"/>
    <property type="match status" value="1"/>
</dbReference>
<evidence type="ECO:0000256" key="3">
    <source>
        <dbReference type="ARBA" id="ARBA00022771"/>
    </source>
</evidence>
<evidence type="ECO:0000313" key="13">
    <source>
        <dbReference type="RefSeq" id="XP_025055728.1"/>
    </source>
</evidence>
<keyword evidence="1" id="KW-0597">Phosphoprotein</keyword>
<evidence type="ECO:0000256" key="5">
    <source>
        <dbReference type="ARBA" id="ARBA00023054"/>
    </source>
</evidence>
<dbReference type="InterPro" id="IPR041641">
    <property type="entry name" value="CALCOCO1/2_Zn_UBZ1"/>
</dbReference>
<evidence type="ECO:0000313" key="12">
    <source>
        <dbReference type="RefSeq" id="XP_006020402.1"/>
    </source>
</evidence>
<dbReference type="Proteomes" id="UP000189705">
    <property type="component" value="Unplaced"/>
</dbReference>
<gene>
    <name evidence="10 11 12 13 14 15 16 17" type="primary">TANK</name>
</gene>
<keyword evidence="3 6" id="KW-0863">Zinc-finger</keyword>